<dbReference type="InterPro" id="IPR035919">
    <property type="entry name" value="EAL_sf"/>
</dbReference>
<dbReference type="Gene3D" id="3.30.450.40">
    <property type="match status" value="1"/>
</dbReference>
<dbReference type="PROSITE" id="PS50883">
    <property type="entry name" value="EAL"/>
    <property type="match status" value="1"/>
</dbReference>
<dbReference type="SUPFAM" id="SSF55073">
    <property type="entry name" value="Nucleotide cyclase"/>
    <property type="match status" value="1"/>
</dbReference>
<dbReference type="PIRSF" id="PIRSF005925">
    <property type="entry name" value="Dos"/>
    <property type="match status" value="1"/>
</dbReference>
<evidence type="ECO:0000259" key="4">
    <source>
        <dbReference type="PROSITE" id="PS50887"/>
    </source>
</evidence>
<dbReference type="Pfam" id="PF00563">
    <property type="entry name" value="EAL"/>
    <property type="match status" value="1"/>
</dbReference>
<dbReference type="PROSITE" id="PS50112">
    <property type="entry name" value="PAS"/>
    <property type="match status" value="1"/>
</dbReference>
<dbReference type="InterPro" id="IPR035965">
    <property type="entry name" value="PAS-like_dom_sf"/>
</dbReference>
<proteinExistence type="predicted"/>
<dbReference type="InterPro" id="IPR052155">
    <property type="entry name" value="Biofilm_reg_signaling"/>
</dbReference>
<feature type="domain" description="PAS" evidence="1">
    <location>
        <begin position="195"/>
        <end position="239"/>
    </location>
</feature>
<dbReference type="InterPro" id="IPR003018">
    <property type="entry name" value="GAF"/>
</dbReference>
<dbReference type="Pfam" id="PF13185">
    <property type="entry name" value="GAF_2"/>
    <property type="match status" value="1"/>
</dbReference>
<reference evidence="6" key="1">
    <citation type="journal article" date="2019" name="Int. J. Syst. Evol. Microbiol.">
        <title>The Global Catalogue of Microorganisms (GCM) 10K type strain sequencing project: providing services to taxonomists for standard genome sequencing and annotation.</title>
        <authorList>
            <consortium name="The Broad Institute Genomics Platform"/>
            <consortium name="The Broad Institute Genome Sequencing Center for Infectious Disease"/>
            <person name="Wu L."/>
            <person name="Ma J."/>
        </authorList>
    </citation>
    <scope>NUCLEOTIDE SEQUENCE [LARGE SCALE GENOMIC DNA]</scope>
    <source>
        <strain evidence="6">JCM 17551</strain>
    </source>
</reference>
<comment type="caution">
    <text evidence="5">The sequence shown here is derived from an EMBL/GenBank/DDBJ whole genome shotgun (WGS) entry which is preliminary data.</text>
</comment>
<accession>A0ABP7N0P8</accession>
<dbReference type="SMART" id="SM00065">
    <property type="entry name" value="GAF"/>
    <property type="match status" value="1"/>
</dbReference>
<dbReference type="PANTHER" id="PTHR44757:SF2">
    <property type="entry name" value="BIOFILM ARCHITECTURE MAINTENANCE PROTEIN MBAA"/>
    <property type="match status" value="1"/>
</dbReference>
<dbReference type="CDD" id="cd01949">
    <property type="entry name" value="GGDEF"/>
    <property type="match status" value="1"/>
</dbReference>
<dbReference type="RefSeq" id="WP_344799585.1">
    <property type="nucleotide sequence ID" value="NZ_BAABBN010000007.1"/>
</dbReference>
<dbReference type="Pfam" id="PF00990">
    <property type="entry name" value="GGDEF"/>
    <property type="match status" value="1"/>
</dbReference>
<dbReference type="NCBIfam" id="TIGR00229">
    <property type="entry name" value="sensory_box"/>
    <property type="match status" value="1"/>
</dbReference>
<dbReference type="Gene3D" id="3.20.20.450">
    <property type="entry name" value="EAL domain"/>
    <property type="match status" value="1"/>
</dbReference>
<feature type="domain" description="GGDEF" evidence="4">
    <location>
        <begin position="352"/>
        <end position="487"/>
    </location>
</feature>
<dbReference type="NCBIfam" id="TIGR00254">
    <property type="entry name" value="GGDEF"/>
    <property type="match status" value="1"/>
</dbReference>
<keyword evidence="6" id="KW-1185">Reference proteome</keyword>
<dbReference type="Proteomes" id="UP001501565">
    <property type="component" value="Unassembled WGS sequence"/>
</dbReference>
<dbReference type="Pfam" id="PF13426">
    <property type="entry name" value="PAS_9"/>
    <property type="match status" value="1"/>
</dbReference>
<dbReference type="PROSITE" id="PS50113">
    <property type="entry name" value="PAC"/>
    <property type="match status" value="1"/>
</dbReference>
<gene>
    <name evidence="5" type="ORF">GCM10022277_32130</name>
</gene>
<dbReference type="SMART" id="SM00267">
    <property type="entry name" value="GGDEF"/>
    <property type="match status" value="1"/>
</dbReference>
<dbReference type="SMART" id="SM00091">
    <property type="entry name" value="PAS"/>
    <property type="match status" value="1"/>
</dbReference>
<evidence type="ECO:0000259" key="3">
    <source>
        <dbReference type="PROSITE" id="PS50883"/>
    </source>
</evidence>
<dbReference type="InterPro" id="IPR001633">
    <property type="entry name" value="EAL_dom"/>
</dbReference>
<evidence type="ECO:0000313" key="5">
    <source>
        <dbReference type="EMBL" id="GAA3932817.1"/>
    </source>
</evidence>
<dbReference type="CDD" id="cd01948">
    <property type="entry name" value="EAL"/>
    <property type="match status" value="1"/>
</dbReference>
<dbReference type="SUPFAM" id="SSF55781">
    <property type="entry name" value="GAF domain-like"/>
    <property type="match status" value="1"/>
</dbReference>
<dbReference type="InterPro" id="IPR043128">
    <property type="entry name" value="Rev_trsase/Diguanyl_cyclase"/>
</dbReference>
<organism evidence="5 6">
    <name type="scientific">Litoribacillus peritrichatus</name>
    <dbReference type="NCBI Taxonomy" id="718191"/>
    <lineage>
        <taxon>Bacteria</taxon>
        <taxon>Pseudomonadati</taxon>
        <taxon>Pseudomonadota</taxon>
        <taxon>Gammaproteobacteria</taxon>
        <taxon>Oceanospirillales</taxon>
        <taxon>Oceanospirillaceae</taxon>
        <taxon>Litoribacillus</taxon>
    </lineage>
</organism>
<dbReference type="EMBL" id="BAABBN010000007">
    <property type="protein sequence ID" value="GAA3932817.1"/>
    <property type="molecule type" value="Genomic_DNA"/>
</dbReference>
<dbReference type="InterPro" id="IPR012226">
    <property type="entry name" value="Diguanyl_cyclase/Pdiesterase"/>
</dbReference>
<dbReference type="CDD" id="cd00130">
    <property type="entry name" value="PAS"/>
    <property type="match status" value="1"/>
</dbReference>
<dbReference type="SMART" id="SM00052">
    <property type="entry name" value="EAL"/>
    <property type="match status" value="1"/>
</dbReference>
<feature type="domain" description="PAC" evidence="2">
    <location>
        <begin position="268"/>
        <end position="320"/>
    </location>
</feature>
<dbReference type="PROSITE" id="PS50887">
    <property type="entry name" value="GGDEF"/>
    <property type="match status" value="1"/>
</dbReference>
<dbReference type="InterPro" id="IPR000014">
    <property type="entry name" value="PAS"/>
</dbReference>
<protein>
    <submittedName>
        <fullName evidence="5">EAL domain-containing protein</fullName>
    </submittedName>
</protein>
<dbReference type="PANTHER" id="PTHR44757">
    <property type="entry name" value="DIGUANYLATE CYCLASE DGCP"/>
    <property type="match status" value="1"/>
</dbReference>
<sequence length="762" mass="86026">MPKVPTEEQYRQQSLSSIRYTDNMTSQNSIRRYNRLMELLLTHAPLPYILNELVLFIEKEKPGIIGSILLLSDDKNHLIEGSAPNLPDFYNQAIDGMAIGIKAGSCGTSAYLGKRVIVADIESHEYWTDFKAVALQAGLKACWSEPIIGSENSVLGTFAMYYKSVKVPDDSDISLILEAARLAGIAIERTRAEKHQQLTNNIFDNLPYAIAITDCNFQILQTNTAFERITGYSFNDIEGLEAFMLMAPGKSSEYYREELSALDETSSRKEEITSQRKNGEDFLIEQTITVLRDSSGKIDRYIWLFDDISERKQAESVIHHQANYDLLTDLPNRNFLLERLNWAIRLCKRSQSKFGLLVLDLDHFKEINDSLGHELGDKLLIHAAERLKSHIKGSDTISRLGGDEFAIMIPTLADRKNLEVIAKGVIQDIGKPYNLIDQENLSYTTASVGIAVYPDDGDTIEALFRSADQAMYSAKEQGRNCYCFFTQGLQQKADSQAKLHQDLKVALKEDQLELYYQPILNLETNQLDKAECLIRWNHPERGIISPGLFIPIAEKTGIIKELGCWIRDQACSQVKQLINNGLNIRLSVNVSRLEFWSGELVSSFLDNMEKYSVIADFLTVEITESLFLKNQKEMTLALSNLRTLGVKISIDDFGTGYSSLSYLGNFPLDELKIDRSFINGIEGEERKQSLVEAIITLSHKLGMKVVAEGIETKGQFELLKSKGCDYAQGFYYAKPMPAKAFTEFATQHWIEANSKYAKPQKD</sequence>
<dbReference type="Gene3D" id="3.30.450.20">
    <property type="entry name" value="PAS domain"/>
    <property type="match status" value="1"/>
</dbReference>
<evidence type="ECO:0000313" key="6">
    <source>
        <dbReference type="Proteomes" id="UP001501565"/>
    </source>
</evidence>
<dbReference type="Gene3D" id="3.30.70.270">
    <property type="match status" value="1"/>
</dbReference>
<dbReference type="InterPro" id="IPR029016">
    <property type="entry name" value="GAF-like_dom_sf"/>
</dbReference>
<dbReference type="InterPro" id="IPR029787">
    <property type="entry name" value="Nucleotide_cyclase"/>
</dbReference>
<feature type="domain" description="EAL" evidence="3">
    <location>
        <begin position="496"/>
        <end position="749"/>
    </location>
</feature>
<evidence type="ECO:0000259" key="2">
    <source>
        <dbReference type="PROSITE" id="PS50113"/>
    </source>
</evidence>
<dbReference type="InterPro" id="IPR000160">
    <property type="entry name" value="GGDEF_dom"/>
</dbReference>
<dbReference type="InterPro" id="IPR000700">
    <property type="entry name" value="PAS-assoc_C"/>
</dbReference>
<name>A0ABP7N0P8_9GAMM</name>
<dbReference type="SUPFAM" id="SSF55785">
    <property type="entry name" value="PYP-like sensor domain (PAS domain)"/>
    <property type="match status" value="1"/>
</dbReference>
<dbReference type="SUPFAM" id="SSF141868">
    <property type="entry name" value="EAL domain-like"/>
    <property type="match status" value="1"/>
</dbReference>
<evidence type="ECO:0000259" key="1">
    <source>
        <dbReference type="PROSITE" id="PS50112"/>
    </source>
</evidence>